<feature type="region of interest" description="Disordered" evidence="2">
    <location>
        <begin position="319"/>
        <end position="394"/>
    </location>
</feature>
<dbReference type="OrthoDB" id="10655692at2759"/>
<evidence type="ECO:0000256" key="1">
    <source>
        <dbReference type="SAM" id="Coils"/>
    </source>
</evidence>
<organism evidence="3 4">
    <name type="scientific">Stylonychia lemnae</name>
    <name type="common">Ciliate</name>
    <dbReference type="NCBI Taxonomy" id="5949"/>
    <lineage>
        <taxon>Eukaryota</taxon>
        <taxon>Sar</taxon>
        <taxon>Alveolata</taxon>
        <taxon>Ciliophora</taxon>
        <taxon>Intramacronucleata</taxon>
        <taxon>Spirotrichea</taxon>
        <taxon>Stichotrichia</taxon>
        <taxon>Sporadotrichida</taxon>
        <taxon>Oxytrichidae</taxon>
        <taxon>Stylonychinae</taxon>
        <taxon>Stylonychia</taxon>
    </lineage>
</organism>
<keyword evidence="4" id="KW-1185">Reference proteome</keyword>
<protein>
    <submittedName>
        <fullName evidence="3">Uncharacterized protein</fullName>
    </submittedName>
</protein>
<name>A0A078B523_STYLE</name>
<gene>
    <name evidence="3" type="primary">Contig12413.g13250</name>
    <name evidence="3" type="ORF">STYLEM_17761</name>
</gene>
<evidence type="ECO:0000256" key="2">
    <source>
        <dbReference type="SAM" id="MobiDB-lite"/>
    </source>
</evidence>
<evidence type="ECO:0000313" key="4">
    <source>
        <dbReference type="Proteomes" id="UP000039865"/>
    </source>
</evidence>
<feature type="compositionally biased region" description="Acidic residues" evidence="2">
    <location>
        <begin position="329"/>
        <end position="349"/>
    </location>
</feature>
<reference evidence="3 4" key="1">
    <citation type="submission" date="2014-06" db="EMBL/GenBank/DDBJ databases">
        <authorList>
            <person name="Swart Estienne"/>
        </authorList>
    </citation>
    <scope>NUCLEOTIDE SEQUENCE [LARGE SCALE GENOMIC DNA]</scope>
    <source>
        <strain evidence="3 4">130c</strain>
    </source>
</reference>
<proteinExistence type="predicted"/>
<dbReference type="AlphaFoldDB" id="A0A078B523"/>
<keyword evidence="1" id="KW-0175">Coiled coil</keyword>
<feature type="compositionally biased region" description="Polar residues" evidence="2">
    <location>
        <begin position="375"/>
        <end position="389"/>
    </location>
</feature>
<accession>A0A078B523</accession>
<dbReference type="EMBL" id="CCKQ01016764">
    <property type="protein sequence ID" value="CDW88638.1"/>
    <property type="molecule type" value="Genomic_DNA"/>
</dbReference>
<feature type="coiled-coil region" evidence="1">
    <location>
        <begin position="407"/>
        <end position="441"/>
    </location>
</feature>
<sequence length="453" mass="51090">MRIGGKLLEASNFRYFDRIMVANNGALPQSMYDSLNRYIYQVNSYYLFSYMINDPQMRPSTVGSSNRRQSNSQFPITAKNKQSYTFGGKTNVQKFLHQQDPAQHLQALLNNPVLSQQNQNFQSAIQYNHQKDLDQLSNASGAYVGRSKLNRAKSSGGATRSQYGGGAAASAQNKQGMKVYIPTDYYKHAGYMQKDQMSNANQRSQIGDKAEQARERFNEELNYNGKNNKKDEALSAYSRGPQSVINAPTGKVQVPHQNQDKHETQSRAQSSYFKKRILDKINAMDDQDLQRIGHDLNIEDKDDKASVITTDKLKKFNEIYGFDGGPAVDEQEDELDEDGSNPNEGDEQRDEVHSLNNQQYKSKGLGKGKKSKNGDTQSVISRGTKSVISRRTVVSADGSIKTSKTYISALERQLNDEKRAREQLQRDIEEIKKINSEISSKLGLSSHKDNHRQ</sequence>
<dbReference type="InParanoid" id="A0A078B523"/>
<feature type="region of interest" description="Disordered" evidence="2">
    <location>
        <begin position="58"/>
        <end position="80"/>
    </location>
</feature>
<evidence type="ECO:0000313" key="3">
    <source>
        <dbReference type="EMBL" id="CDW88638.1"/>
    </source>
</evidence>
<dbReference type="Proteomes" id="UP000039865">
    <property type="component" value="Unassembled WGS sequence"/>
</dbReference>